<dbReference type="InterPro" id="IPR029464">
    <property type="entry name" value="HSDR_N"/>
</dbReference>
<dbReference type="RefSeq" id="WP_133475506.1">
    <property type="nucleotide sequence ID" value="NZ_SNWP01000013.1"/>
</dbReference>
<dbReference type="OrthoDB" id="9790377at2"/>
<evidence type="ECO:0000313" key="2">
    <source>
        <dbReference type="EMBL" id="TDO25394.1"/>
    </source>
</evidence>
<comment type="caution">
    <text evidence="2">The sequence shown here is derived from an EMBL/GenBank/DDBJ whole genome shotgun (WGS) entry which is preliminary data.</text>
</comment>
<dbReference type="Proteomes" id="UP000295741">
    <property type="component" value="Unassembled WGS sequence"/>
</dbReference>
<dbReference type="EMBL" id="SNWP01000013">
    <property type="protein sequence ID" value="TDO25394.1"/>
    <property type="molecule type" value="Genomic_DNA"/>
</dbReference>
<accession>A0A4R6ISE0</accession>
<dbReference type="Gene3D" id="3.40.1350.10">
    <property type="match status" value="1"/>
</dbReference>
<dbReference type="AlphaFoldDB" id="A0A4R6ISE0"/>
<evidence type="ECO:0000313" key="3">
    <source>
        <dbReference type="Proteomes" id="UP000295741"/>
    </source>
</evidence>
<dbReference type="GO" id="GO:0003676">
    <property type="term" value="F:nucleic acid binding"/>
    <property type="evidence" value="ECO:0007669"/>
    <property type="project" value="InterPro"/>
</dbReference>
<feature type="domain" description="Type I restriction enzyme R protein N-terminal" evidence="1">
    <location>
        <begin position="35"/>
        <end position="141"/>
    </location>
</feature>
<name>A0A4R6ISE0_9BACT</name>
<evidence type="ECO:0000259" key="1">
    <source>
        <dbReference type="Pfam" id="PF13588"/>
    </source>
</evidence>
<protein>
    <submittedName>
        <fullName evidence="2">Type I restriction and modification enzyme subunit R-like protein</fullName>
    </submittedName>
</protein>
<keyword evidence="3" id="KW-1185">Reference proteome</keyword>
<reference evidence="2 3" key="1">
    <citation type="submission" date="2019-03" db="EMBL/GenBank/DDBJ databases">
        <title>Genomic Encyclopedia of Archaeal and Bacterial Type Strains, Phase II (KMG-II): from individual species to whole genera.</title>
        <authorList>
            <person name="Goeker M."/>
        </authorList>
    </citation>
    <scope>NUCLEOTIDE SEQUENCE [LARGE SCALE GENOMIC DNA]</scope>
    <source>
        <strain evidence="2 3">DSM 28323</strain>
    </source>
</reference>
<dbReference type="Pfam" id="PF13588">
    <property type="entry name" value="HSDR_N_2"/>
    <property type="match status" value="1"/>
</dbReference>
<sequence>MIKIAYPSYPFKIEMKDGKEQIFDPLRKKWIRLTPEEWVRQNFLQYLLQIKQYPPSLIAIEKEITVGELKKRFDILVYKNDSPWLLVECKEMNIPVDETVFHQLLRYQSSLQAGYIIITNGNETKGWATINKEIVYLTAIPDYHDTP</sequence>
<organism evidence="2 3">
    <name type="scientific">Sediminibacterium goheungense</name>
    <dbReference type="NCBI Taxonomy" id="1086393"/>
    <lineage>
        <taxon>Bacteria</taxon>
        <taxon>Pseudomonadati</taxon>
        <taxon>Bacteroidota</taxon>
        <taxon>Chitinophagia</taxon>
        <taxon>Chitinophagales</taxon>
        <taxon>Chitinophagaceae</taxon>
        <taxon>Sediminibacterium</taxon>
    </lineage>
</organism>
<gene>
    <name evidence="2" type="ORF">BC659_2935</name>
</gene>
<proteinExistence type="predicted"/>
<dbReference type="InterPro" id="IPR011856">
    <property type="entry name" value="tRNA_endonuc-like_dom_sf"/>
</dbReference>